<sequence length="39" mass="4382">MKKKEIMYIVHSSQSTTPAATHSLAEPIRDSPRLESDLL</sequence>
<dbReference type="EMBL" id="GBXM01065135">
    <property type="protein sequence ID" value="JAH43442.1"/>
    <property type="molecule type" value="Transcribed_RNA"/>
</dbReference>
<feature type="region of interest" description="Disordered" evidence="1">
    <location>
        <begin position="11"/>
        <end position="39"/>
    </location>
</feature>
<name>A0A0E9SQC4_ANGAN</name>
<accession>A0A0E9SQC4</accession>
<evidence type="ECO:0000313" key="2">
    <source>
        <dbReference type="EMBL" id="JAH43442.1"/>
    </source>
</evidence>
<dbReference type="AlphaFoldDB" id="A0A0E9SQC4"/>
<feature type="compositionally biased region" description="Polar residues" evidence="1">
    <location>
        <begin position="11"/>
        <end position="20"/>
    </location>
</feature>
<reference evidence="2" key="2">
    <citation type="journal article" date="2015" name="Fish Shellfish Immunol.">
        <title>Early steps in the European eel (Anguilla anguilla)-Vibrio vulnificus interaction in the gills: Role of the RtxA13 toxin.</title>
        <authorList>
            <person name="Callol A."/>
            <person name="Pajuelo D."/>
            <person name="Ebbesson L."/>
            <person name="Teles M."/>
            <person name="MacKenzie S."/>
            <person name="Amaro C."/>
        </authorList>
    </citation>
    <scope>NUCLEOTIDE SEQUENCE</scope>
</reference>
<protein>
    <submittedName>
        <fullName evidence="2">Uncharacterized protein</fullName>
    </submittedName>
</protein>
<organism evidence="2">
    <name type="scientific">Anguilla anguilla</name>
    <name type="common">European freshwater eel</name>
    <name type="synonym">Muraena anguilla</name>
    <dbReference type="NCBI Taxonomy" id="7936"/>
    <lineage>
        <taxon>Eukaryota</taxon>
        <taxon>Metazoa</taxon>
        <taxon>Chordata</taxon>
        <taxon>Craniata</taxon>
        <taxon>Vertebrata</taxon>
        <taxon>Euteleostomi</taxon>
        <taxon>Actinopterygii</taxon>
        <taxon>Neopterygii</taxon>
        <taxon>Teleostei</taxon>
        <taxon>Anguilliformes</taxon>
        <taxon>Anguillidae</taxon>
        <taxon>Anguilla</taxon>
    </lineage>
</organism>
<reference evidence="2" key="1">
    <citation type="submission" date="2014-11" db="EMBL/GenBank/DDBJ databases">
        <authorList>
            <person name="Amaro Gonzalez C."/>
        </authorList>
    </citation>
    <scope>NUCLEOTIDE SEQUENCE</scope>
</reference>
<evidence type="ECO:0000256" key="1">
    <source>
        <dbReference type="SAM" id="MobiDB-lite"/>
    </source>
</evidence>
<feature type="compositionally biased region" description="Basic and acidic residues" evidence="1">
    <location>
        <begin position="27"/>
        <end position="39"/>
    </location>
</feature>
<proteinExistence type="predicted"/>